<dbReference type="PANTHER" id="PTHR43968">
    <property type="match status" value="1"/>
</dbReference>
<evidence type="ECO:0000259" key="2">
    <source>
        <dbReference type="PROSITE" id="PS50404"/>
    </source>
</evidence>
<dbReference type="GO" id="GO:0005737">
    <property type="term" value="C:cytoplasm"/>
    <property type="evidence" value="ECO:0007669"/>
    <property type="project" value="InterPro"/>
</dbReference>
<dbReference type="EMBL" id="CAJMWY010000152">
    <property type="protein sequence ID" value="CAE6418277.1"/>
    <property type="molecule type" value="Genomic_DNA"/>
</dbReference>
<evidence type="ECO:0000313" key="5">
    <source>
        <dbReference type="Proteomes" id="UP000663861"/>
    </source>
</evidence>
<sequence length="242" mass="26945">METITLYSSDVCPSAQRVIIALEEAKAEYVTYEVDPMDKPEWYVPKVNPATGKIPAMIYGPNTDPTNPHPESAKLTESLVLLEFIADLYPTSGLLSPNPVQRAHTRFIIDVFMTKVFDAFYATLWKGTSPEGLYTGLEALQTQLELRLGSGPYLGGEKINIADAAMAPFLARMEAHYRADVGGWSQGEGPKIHAEIFGSERFRTLQRYVQALLARDTVKSSFLEEKYLGRVKAYLESMKAKA</sequence>
<dbReference type="SUPFAM" id="SSF47616">
    <property type="entry name" value="GST C-terminal domain-like"/>
    <property type="match status" value="1"/>
</dbReference>
<reference evidence="4" key="1">
    <citation type="submission" date="2021-01" db="EMBL/GenBank/DDBJ databases">
        <authorList>
            <person name="Kaushik A."/>
        </authorList>
    </citation>
    <scope>NUCLEOTIDE SEQUENCE</scope>
    <source>
        <strain evidence="4">AG4-RS23</strain>
    </source>
</reference>
<evidence type="ECO:0000313" key="4">
    <source>
        <dbReference type="EMBL" id="CAE6418277.1"/>
    </source>
</evidence>
<dbReference type="CDD" id="cd00299">
    <property type="entry name" value="GST_C_family"/>
    <property type="match status" value="1"/>
</dbReference>
<accession>A0A8H2X655</accession>
<dbReference type="PROSITE" id="PS50404">
    <property type="entry name" value="GST_NTER"/>
    <property type="match status" value="1"/>
</dbReference>
<dbReference type="Gene3D" id="1.20.1050.10">
    <property type="match status" value="1"/>
</dbReference>
<dbReference type="SFLD" id="SFLDS00019">
    <property type="entry name" value="Glutathione_Transferase_(cytos"/>
    <property type="match status" value="1"/>
</dbReference>
<organism evidence="4 5">
    <name type="scientific">Rhizoctonia solani</name>
    <dbReference type="NCBI Taxonomy" id="456999"/>
    <lineage>
        <taxon>Eukaryota</taxon>
        <taxon>Fungi</taxon>
        <taxon>Dikarya</taxon>
        <taxon>Basidiomycota</taxon>
        <taxon>Agaricomycotina</taxon>
        <taxon>Agaricomycetes</taxon>
        <taxon>Cantharellales</taxon>
        <taxon>Ceratobasidiaceae</taxon>
        <taxon>Rhizoctonia</taxon>
    </lineage>
</organism>
<dbReference type="InterPro" id="IPR050983">
    <property type="entry name" value="GST_Omega/HSP26"/>
</dbReference>
<evidence type="ECO:0008006" key="6">
    <source>
        <dbReference type="Google" id="ProtNLM"/>
    </source>
</evidence>
<feature type="domain" description="GST N-terminal" evidence="2">
    <location>
        <begin position="2"/>
        <end position="93"/>
    </location>
</feature>
<dbReference type="SFLD" id="SFLDG00358">
    <property type="entry name" value="Main_(cytGST)"/>
    <property type="match status" value="1"/>
</dbReference>
<dbReference type="PRINTS" id="PR01625">
    <property type="entry name" value="GSTRNSFRASEO"/>
</dbReference>
<dbReference type="Pfam" id="PF13410">
    <property type="entry name" value="GST_C_2"/>
    <property type="match status" value="1"/>
</dbReference>
<name>A0A8H2X655_9AGAM</name>
<evidence type="ECO:0000259" key="3">
    <source>
        <dbReference type="PROSITE" id="PS50405"/>
    </source>
</evidence>
<dbReference type="InterPro" id="IPR036282">
    <property type="entry name" value="Glutathione-S-Trfase_C_sf"/>
</dbReference>
<dbReference type="InterPro" id="IPR004045">
    <property type="entry name" value="Glutathione_S-Trfase_N"/>
</dbReference>
<gene>
    <name evidence="4" type="ORF">RDB_LOCUS9581</name>
</gene>
<dbReference type="InterPro" id="IPR005442">
    <property type="entry name" value="GST_omega"/>
</dbReference>
<evidence type="ECO:0000256" key="1">
    <source>
        <dbReference type="ARBA" id="ARBA00023002"/>
    </source>
</evidence>
<dbReference type="GO" id="GO:0004364">
    <property type="term" value="F:glutathione transferase activity"/>
    <property type="evidence" value="ECO:0007669"/>
    <property type="project" value="InterPro"/>
</dbReference>
<keyword evidence="1" id="KW-0560">Oxidoreductase</keyword>
<dbReference type="SUPFAM" id="SSF52833">
    <property type="entry name" value="Thioredoxin-like"/>
    <property type="match status" value="1"/>
</dbReference>
<protein>
    <recommendedName>
        <fullName evidence="6">GST N-terminal domain-containing protein</fullName>
    </recommendedName>
</protein>
<dbReference type="Gene3D" id="3.40.30.10">
    <property type="entry name" value="Glutaredoxin"/>
    <property type="match status" value="1"/>
</dbReference>
<dbReference type="InterPro" id="IPR040079">
    <property type="entry name" value="Glutathione_S-Trfase"/>
</dbReference>
<proteinExistence type="predicted"/>
<comment type="caution">
    <text evidence="4">The sequence shown here is derived from an EMBL/GenBank/DDBJ whole genome shotgun (WGS) entry which is preliminary data.</text>
</comment>
<dbReference type="GO" id="GO:0045174">
    <property type="term" value="F:glutathione dehydrogenase (ascorbate) activity"/>
    <property type="evidence" value="ECO:0007669"/>
    <property type="project" value="UniProtKB-ARBA"/>
</dbReference>
<dbReference type="InterPro" id="IPR010987">
    <property type="entry name" value="Glutathione-S-Trfase_C-like"/>
</dbReference>
<dbReference type="Proteomes" id="UP000663861">
    <property type="component" value="Unassembled WGS sequence"/>
</dbReference>
<dbReference type="CDD" id="cd00570">
    <property type="entry name" value="GST_N_family"/>
    <property type="match status" value="1"/>
</dbReference>
<dbReference type="InterPro" id="IPR036249">
    <property type="entry name" value="Thioredoxin-like_sf"/>
</dbReference>
<dbReference type="Pfam" id="PF13409">
    <property type="entry name" value="GST_N_2"/>
    <property type="match status" value="1"/>
</dbReference>
<feature type="domain" description="GST C-terminal" evidence="3">
    <location>
        <begin position="98"/>
        <end position="235"/>
    </location>
</feature>
<dbReference type="PROSITE" id="PS50405">
    <property type="entry name" value="GST_CTER"/>
    <property type="match status" value="1"/>
</dbReference>
<dbReference type="AlphaFoldDB" id="A0A8H2X655"/>
<dbReference type="PANTHER" id="PTHR43968:SF6">
    <property type="entry name" value="GLUTATHIONE S-TRANSFERASE OMEGA"/>
    <property type="match status" value="1"/>
</dbReference>